<keyword evidence="4" id="KW-0410">Iron transport</keyword>
<dbReference type="InterPro" id="IPR000531">
    <property type="entry name" value="Beta-barrel_TonB"/>
</dbReference>
<keyword evidence="11 12" id="KW-0998">Cell outer membrane</keyword>
<evidence type="ECO:0000313" key="15">
    <source>
        <dbReference type="Proteomes" id="UP000015346"/>
    </source>
</evidence>
<keyword evidence="7" id="KW-0408">Iron</keyword>
<keyword evidence="8" id="KW-0406">Ion transport</keyword>
<dbReference type="InterPro" id="IPR036942">
    <property type="entry name" value="Beta-barrel_TonB_sf"/>
</dbReference>
<evidence type="ECO:0000256" key="6">
    <source>
        <dbReference type="ARBA" id="ARBA00022729"/>
    </source>
</evidence>
<dbReference type="PANTHER" id="PTHR32552:SF68">
    <property type="entry name" value="FERRICHROME OUTER MEMBRANE TRANSPORTER_PHAGE RECEPTOR"/>
    <property type="match status" value="1"/>
</dbReference>
<comment type="caution">
    <text evidence="14">The sequence shown here is derived from an EMBL/GenBank/DDBJ whole genome shotgun (WGS) entry which is preliminary data.</text>
</comment>
<evidence type="ECO:0000313" key="14">
    <source>
        <dbReference type="EMBL" id="EPX87395.1"/>
    </source>
</evidence>
<dbReference type="GO" id="GO:0015344">
    <property type="term" value="F:siderophore uptake transmembrane transporter activity"/>
    <property type="evidence" value="ECO:0007669"/>
    <property type="project" value="TreeGrafter"/>
</dbReference>
<reference evidence="14 15" key="1">
    <citation type="journal article" date="2013" name="Stand. Genomic Sci.">
        <title>Genome sequence of the reddish-pigmented Rubellimicrobium thermophilum type strain (DSM 16684(T)), a member of the Roseobacter clade.</title>
        <authorList>
            <person name="Fiebig A."/>
            <person name="Riedel T."/>
            <person name="Gronow S."/>
            <person name="Petersen J."/>
            <person name="Klenk H.P."/>
            <person name="Goker M."/>
        </authorList>
    </citation>
    <scope>NUCLEOTIDE SEQUENCE [LARGE SCALE GENOMIC DNA]</scope>
    <source>
        <strain evidence="14 15">DSM 16684</strain>
    </source>
</reference>
<keyword evidence="15" id="KW-1185">Reference proteome</keyword>
<evidence type="ECO:0000256" key="1">
    <source>
        <dbReference type="ARBA" id="ARBA00004571"/>
    </source>
</evidence>
<dbReference type="Gene3D" id="2.40.170.20">
    <property type="entry name" value="TonB-dependent receptor, beta-barrel domain"/>
    <property type="match status" value="1"/>
</dbReference>
<accession>S9SB89</accession>
<keyword evidence="2 12" id="KW-0813">Transport</keyword>
<organism evidence="14 15">
    <name type="scientific">Rubellimicrobium thermophilum DSM 16684</name>
    <dbReference type="NCBI Taxonomy" id="1123069"/>
    <lineage>
        <taxon>Bacteria</taxon>
        <taxon>Pseudomonadati</taxon>
        <taxon>Pseudomonadota</taxon>
        <taxon>Alphaproteobacteria</taxon>
        <taxon>Rhodobacterales</taxon>
        <taxon>Roseobacteraceae</taxon>
        <taxon>Rubellimicrobium</taxon>
    </lineage>
</organism>
<dbReference type="EMBL" id="AOLV01000007">
    <property type="protein sequence ID" value="EPX87395.1"/>
    <property type="molecule type" value="Genomic_DNA"/>
</dbReference>
<evidence type="ECO:0000256" key="12">
    <source>
        <dbReference type="PROSITE-ProRule" id="PRU01360"/>
    </source>
</evidence>
<evidence type="ECO:0000256" key="5">
    <source>
        <dbReference type="ARBA" id="ARBA00022692"/>
    </source>
</evidence>
<dbReference type="PANTHER" id="PTHR32552">
    <property type="entry name" value="FERRICHROME IRON RECEPTOR-RELATED"/>
    <property type="match status" value="1"/>
</dbReference>
<evidence type="ECO:0000256" key="11">
    <source>
        <dbReference type="ARBA" id="ARBA00023237"/>
    </source>
</evidence>
<dbReference type="HOGENOM" id="CLU_1320119_0_0_5"/>
<dbReference type="PATRIC" id="fig|1123069.3.peg.427"/>
<keyword evidence="6" id="KW-0732">Signal</keyword>
<evidence type="ECO:0000256" key="4">
    <source>
        <dbReference type="ARBA" id="ARBA00022496"/>
    </source>
</evidence>
<keyword evidence="3 12" id="KW-1134">Transmembrane beta strand</keyword>
<evidence type="ECO:0000256" key="7">
    <source>
        <dbReference type="ARBA" id="ARBA00023004"/>
    </source>
</evidence>
<evidence type="ECO:0000256" key="3">
    <source>
        <dbReference type="ARBA" id="ARBA00022452"/>
    </source>
</evidence>
<evidence type="ECO:0000256" key="9">
    <source>
        <dbReference type="ARBA" id="ARBA00023077"/>
    </source>
</evidence>
<keyword evidence="10 12" id="KW-0472">Membrane</keyword>
<keyword evidence="9" id="KW-0798">TonB box</keyword>
<comment type="subcellular location">
    <subcellularLocation>
        <location evidence="1 12">Cell outer membrane</location>
        <topology evidence="1 12">Multi-pass membrane protein</topology>
    </subcellularLocation>
</comment>
<dbReference type="GO" id="GO:0009279">
    <property type="term" value="C:cell outer membrane"/>
    <property type="evidence" value="ECO:0007669"/>
    <property type="project" value="UniProtKB-SubCell"/>
</dbReference>
<evidence type="ECO:0000256" key="2">
    <source>
        <dbReference type="ARBA" id="ARBA00022448"/>
    </source>
</evidence>
<dbReference type="RefSeq" id="WP_021096574.1">
    <property type="nucleotide sequence ID" value="NZ_KE557320.1"/>
</dbReference>
<sequence length="208" mass="22262">MAWGHWRATLGLRHDWTHQSGGNATTFGDTDFGRDDEATTGHASVGYAFDNGPFVYLAHATSFLPQIGTDVDGNPLRPTRGRQWELGAKWQPSALEGLFTAALYDLTEYNRTTVVGPGYPAPVAQTGEVNIRGLELEGVAELGAGWTLKGAYTFADSRISGDNDGNELANTPRHSAALWLAHEIQGGIMEGLTLSGGAALHRRTLVLG</sequence>
<dbReference type="Pfam" id="PF00593">
    <property type="entry name" value="TonB_dep_Rec_b-barrel"/>
    <property type="match status" value="1"/>
</dbReference>
<dbReference type="Proteomes" id="UP000015346">
    <property type="component" value="Unassembled WGS sequence"/>
</dbReference>
<dbReference type="SUPFAM" id="SSF56935">
    <property type="entry name" value="Porins"/>
    <property type="match status" value="1"/>
</dbReference>
<dbReference type="STRING" id="1123069.ruthe_00465"/>
<protein>
    <submittedName>
        <fullName evidence="14">Outer membrane receptor</fullName>
    </submittedName>
</protein>
<comment type="similarity">
    <text evidence="12">Belongs to the TonB-dependent receptor family.</text>
</comment>
<keyword evidence="5 12" id="KW-0812">Transmembrane</keyword>
<dbReference type="InterPro" id="IPR039426">
    <property type="entry name" value="TonB-dep_rcpt-like"/>
</dbReference>
<name>S9SB89_9RHOB</name>
<dbReference type="AlphaFoldDB" id="S9SB89"/>
<feature type="domain" description="TonB-dependent receptor-like beta-barrel" evidence="13">
    <location>
        <begin position="2"/>
        <end position="182"/>
    </location>
</feature>
<dbReference type="PROSITE" id="PS52016">
    <property type="entry name" value="TONB_DEPENDENT_REC_3"/>
    <property type="match status" value="1"/>
</dbReference>
<keyword evidence="14" id="KW-0675">Receptor</keyword>
<evidence type="ECO:0000259" key="13">
    <source>
        <dbReference type="Pfam" id="PF00593"/>
    </source>
</evidence>
<evidence type="ECO:0000256" key="8">
    <source>
        <dbReference type="ARBA" id="ARBA00023065"/>
    </source>
</evidence>
<gene>
    <name evidence="14" type="ORF">ruthe_00465</name>
</gene>
<evidence type="ECO:0000256" key="10">
    <source>
        <dbReference type="ARBA" id="ARBA00023136"/>
    </source>
</evidence>
<proteinExistence type="inferred from homology"/>